<evidence type="ECO:0000313" key="3">
    <source>
        <dbReference type="EMBL" id="XBH19380.1"/>
    </source>
</evidence>
<organism evidence="3">
    <name type="scientific">Telmatobacter sp. DSM 110680</name>
    <dbReference type="NCBI Taxonomy" id="3036704"/>
    <lineage>
        <taxon>Bacteria</taxon>
        <taxon>Pseudomonadati</taxon>
        <taxon>Acidobacteriota</taxon>
        <taxon>Terriglobia</taxon>
        <taxon>Terriglobales</taxon>
        <taxon>Acidobacteriaceae</taxon>
        <taxon>Telmatobacter</taxon>
    </lineage>
</organism>
<proteinExistence type="predicted"/>
<feature type="signal peptide" evidence="2">
    <location>
        <begin position="1"/>
        <end position="22"/>
    </location>
</feature>
<accession>A0AAU7DQ11</accession>
<name>A0AAU7DQ11_9BACT</name>
<keyword evidence="2" id="KW-0732">Signal</keyword>
<evidence type="ECO:0000256" key="2">
    <source>
        <dbReference type="SAM" id="SignalP"/>
    </source>
</evidence>
<dbReference type="InterPro" id="IPR025737">
    <property type="entry name" value="FApF"/>
</dbReference>
<dbReference type="EMBL" id="CP121196">
    <property type="protein sequence ID" value="XBH19380.1"/>
    <property type="molecule type" value="Genomic_DNA"/>
</dbReference>
<feature type="chain" id="PRO_5043324628" evidence="2">
    <location>
        <begin position="23"/>
        <end position="297"/>
    </location>
</feature>
<sequence>MHRRARVLIWMICLYSTQPLLGQMPFYTDNADVTDQGTLHFESFNEFDGLQSAQFPDVRQNTANFKFNYGLPHGVELDFDVPYLSIYRAPGSQTSAGLGDADMGVKWNFLKAPRPRSRPALSASLYIEFPTGDAAQSLGSGLTDYWLNVIAQEPFSDKTRLNANFGYLFAGNTSTGVLGIQTTRGQVVTGGVSLLHDFNPRITLGAELYGALALDSGLGKDQLQALAGGQYSLNNRVAVTFGLLGGSHIASPRIGGQVGFEVDFPRRHAPAGKQTALDSLSSLPTQRRSPCPVSPNY</sequence>
<dbReference type="Pfam" id="PF13557">
    <property type="entry name" value="Phenol_MetA_deg"/>
    <property type="match status" value="1"/>
</dbReference>
<evidence type="ECO:0000256" key="1">
    <source>
        <dbReference type="SAM" id="MobiDB-lite"/>
    </source>
</evidence>
<protein>
    <submittedName>
        <fullName evidence="3">Transporter</fullName>
    </submittedName>
</protein>
<reference evidence="3" key="1">
    <citation type="submission" date="2023-03" db="EMBL/GenBank/DDBJ databases">
        <title>Edaphobacter sp.</title>
        <authorList>
            <person name="Huber K.J."/>
            <person name="Papendorf J."/>
            <person name="Pilke C."/>
            <person name="Bunk B."/>
            <person name="Sproeer C."/>
            <person name="Pester M."/>
        </authorList>
    </citation>
    <scope>NUCLEOTIDE SEQUENCE</scope>
    <source>
        <strain evidence="3">DSM 110680</strain>
    </source>
</reference>
<feature type="region of interest" description="Disordered" evidence="1">
    <location>
        <begin position="271"/>
        <end position="297"/>
    </location>
</feature>
<gene>
    <name evidence="3" type="ORF">P8935_08690</name>
</gene>
<dbReference type="AlphaFoldDB" id="A0AAU7DQ11"/>
<dbReference type="RefSeq" id="WP_348264597.1">
    <property type="nucleotide sequence ID" value="NZ_CP121196.1"/>
</dbReference>
<feature type="compositionally biased region" description="Polar residues" evidence="1">
    <location>
        <begin position="276"/>
        <end position="288"/>
    </location>
</feature>